<gene>
    <name evidence="2" type="ORF">J4H92_08880</name>
</gene>
<proteinExistence type="predicted"/>
<evidence type="ECO:0000259" key="1">
    <source>
        <dbReference type="Pfam" id="PF02602"/>
    </source>
</evidence>
<dbReference type="GO" id="GO:0004852">
    <property type="term" value="F:uroporphyrinogen-III synthase activity"/>
    <property type="evidence" value="ECO:0007669"/>
    <property type="project" value="InterPro"/>
</dbReference>
<dbReference type="EMBL" id="JAGDYM010000010">
    <property type="protein sequence ID" value="MBO1902058.1"/>
    <property type="molecule type" value="Genomic_DNA"/>
</dbReference>
<evidence type="ECO:0000313" key="3">
    <source>
        <dbReference type="Proteomes" id="UP000664382"/>
    </source>
</evidence>
<sequence length="280" mass="28423">MTAVGGTETARGALDGLRILVPRGGDWGEGIAARISARGGRPVVAPLLETRPPIDGSGLSLAVEEWNRGRFGCLAVTSQNAVAALGERGIRPVAGGLVAAVGPATATALRGIGLPVDVQPETEFSGRGLARALLGAFELRGAPAFDEGTGAMRVLLPVSELAGDELPRALREAGHAVERVTAYRTEVLPADPRIGGLLTGGDLDAVLVTSGSAASALLRHYPGIHRRTALAAIGEPTARALVDGGLHVDVVAAEHTVGGLLDALAAALAPDAPPRSEETR</sequence>
<keyword evidence="3" id="KW-1185">Reference proteome</keyword>
<dbReference type="SUPFAM" id="SSF69618">
    <property type="entry name" value="HemD-like"/>
    <property type="match status" value="1"/>
</dbReference>
<comment type="caution">
    <text evidence="2">The sequence shown here is derived from an EMBL/GenBank/DDBJ whole genome shotgun (WGS) entry which is preliminary data.</text>
</comment>
<dbReference type="PANTHER" id="PTHR40082">
    <property type="entry name" value="BLR5956 PROTEIN"/>
    <property type="match status" value="1"/>
</dbReference>
<dbReference type="AlphaFoldDB" id="A0A939MJE8"/>
<organism evidence="2 3">
    <name type="scientific">Leucobacter weissii</name>
    <dbReference type="NCBI Taxonomy" id="1983706"/>
    <lineage>
        <taxon>Bacteria</taxon>
        <taxon>Bacillati</taxon>
        <taxon>Actinomycetota</taxon>
        <taxon>Actinomycetes</taxon>
        <taxon>Micrococcales</taxon>
        <taxon>Microbacteriaceae</taxon>
        <taxon>Leucobacter</taxon>
    </lineage>
</organism>
<dbReference type="Pfam" id="PF02602">
    <property type="entry name" value="HEM4"/>
    <property type="match status" value="1"/>
</dbReference>
<accession>A0A939MJE8</accession>
<feature type="domain" description="Tetrapyrrole biosynthesis uroporphyrinogen III synthase" evidence="1">
    <location>
        <begin position="31"/>
        <end position="261"/>
    </location>
</feature>
<dbReference type="InterPro" id="IPR036108">
    <property type="entry name" value="4pyrrol_syn_uPrphyn_synt_sf"/>
</dbReference>
<protein>
    <submittedName>
        <fullName evidence="2">Uroporphyrinogen-III synthase</fullName>
    </submittedName>
</protein>
<name>A0A939MJE8_9MICO</name>
<dbReference type="CDD" id="cd06578">
    <property type="entry name" value="HemD"/>
    <property type="match status" value="1"/>
</dbReference>
<dbReference type="GO" id="GO:0006780">
    <property type="term" value="P:uroporphyrinogen III biosynthetic process"/>
    <property type="evidence" value="ECO:0007669"/>
    <property type="project" value="InterPro"/>
</dbReference>
<reference evidence="2" key="1">
    <citation type="submission" date="2021-03" db="EMBL/GenBank/DDBJ databases">
        <title>Leucobacter chromiisoli sp. nov., isolated from chromium-containing soil of chemical plant.</title>
        <authorList>
            <person name="Xu Z."/>
        </authorList>
    </citation>
    <scope>NUCLEOTIDE SEQUENCE</scope>
    <source>
        <strain evidence="2">S27</strain>
    </source>
</reference>
<dbReference type="PANTHER" id="PTHR40082:SF1">
    <property type="entry name" value="BLR5956 PROTEIN"/>
    <property type="match status" value="1"/>
</dbReference>
<dbReference type="Gene3D" id="3.40.50.10090">
    <property type="match status" value="2"/>
</dbReference>
<dbReference type="InterPro" id="IPR039793">
    <property type="entry name" value="UROS/Hem4"/>
</dbReference>
<evidence type="ECO:0000313" key="2">
    <source>
        <dbReference type="EMBL" id="MBO1902058.1"/>
    </source>
</evidence>
<dbReference type="InterPro" id="IPR003754">
    <property type="entry name" value="4pyrrol_synth_uPrphyn_synth"/>
</dbReference>
<dbReference type="Proteomes" id="UP000664382">
    <property type="component" value="Unassembled WGS sequence"/>
</dbReference>
<dbReference type="RefSeq" id="WP_208097827.1">
    <property type="nucleotide sequence ID" value="NZ_JAGDYM010000010.1"/>
</dbReference>